<dbReference type="PANTHER" id="PTHR12837:SF8">
    <property type="entry name" value="POLY(ADP-RIBOSE) GLYCOHYDROLASE"/>
    <property type="match status" value="1"/>
</dbReference>
<evidence type="ECO:0000313" key="8">
    <source>
        <dbReference type="EMBL" id="KAJ3610564.1"/>
    </source>
</evidence>
<dbReference type="InterPro" id="IPR007724">
    <property type="entry name" value="Poly_GlycHdrlase"/>
</dbReference>
<evidence type="ECO:0000313" key="9">
    <source>
        <dbReference type="Proteomes" id="UP001148018"/>
    </source>
</evidence>
<feature type="active site" evidence="4">
    <location>
        <position position="269"/>
    </location>
</feature>
<dbReference type="PANTHER" id="PTHR12837">
    <property type="entry name" value="POLY ADP-RIBOSE GLYCOHYDROLASE"/>
    <property type="match status" value="1"/>
</dbReference>
<dbReference type="GO" id="GO:1990966">
    <property type="term" value="P:ATP generation from poly-ADP-D-ribose"/>
    <property type="evidence" value="ECO:0007669"/>
    <property type="project" value="TreeGrafter"/>
</dbReference>
<dbReference type="InterPro" id="IPR048362">
    <property type="entry name" value="PARG_helical"/>
</dbReference>
<feature type="domain" description="PARG catalytic Macro" evidence="6">
    <location>
        <begin position="219"/>
        <end position="395"/>
    </location>
</feature>
<dbReference type="GO" id="GO:0005737">
    <property type="term" value="C:cytoplasm"/>
    <property type="evidence" value="ECO:0007669"/>
    <property type="project" value="TreeGrafter"/>
</dbReference>
<feature type="domain" description="PARG helical" evidence="7">
    <location>
        <begin position="96"/>
        <end position="212"/>
    </location>
</feature>
<evidence type="ECO:0000256" key="5">
    <source>
        <dbReference type="PIRSR" id="PIRSR607724-2"/>
    </source>
</evidence>
<dbReference type="EMBL" id="JANIIK010000038">
    <property type="protein sequence ID" value="KAJ3610564.1"/>
    <property type="molecule type" value="Genomic_DNA"/>
</dbReference>
<dbReference type="AlphaFoldDB" id="A0A9Q0ENM5"/>
<comment type="caution">
    <text evidence="8">The sequence shown here is derived from an EMBL/GenBank/DDBJ whole genome shotgun (WGS) entry which is preliminary data.</text>
</comment>
<comment type="similarity">
    <text evidence="1">Belongs to the poly(ADP-ribose) glycohydrolase family.</text>
</comment>
<evidence type="ECO:0000259" key="6">
    <source>
        <dbReference type="Pfam" id="PF05028"/>
    </source>
</evidence>
<dbReference type="GO" id="GO:0005634">
    <property type="term" value="C:nucleus"/>
    <property type="evidence" value="ECO:0007669"/>
    <property type="project" value="TreeGrafter"/>
</dbReference>
<dbReference type="OrthoDB" id="1937899at2759"/>
<evidence type="ECO:0000259" key="7">
    <source>
        <dbReference type="Pfam" id="PF20811"/>
    </source>
</evidence>
<dbReference type="EC" id="3.2.1.143" evidence="2"/>
<feature type="active site" evidence="4">
    <location>
        <position position="250"/>
    </location>
</feature>
<feature type="binding site" evidence="5">
    <location>
        <position position="253"/>
    </location>
    <ligand>
        <name>substrate</name>
    </ligand>
</feature>
<keyword evidence="9" id="KW-1185">Reference proteome</keyword>
<dbReference type="GO" id="GO:0006282">
    <property type="term" value="P:regulation of DNA repair"/>
    <property type="evidence" value="ECO:0007669"/>
    <property type="project" value="InterPro"/>
</dbReference>
<dbReference type="InterPro" id="IPR046372">
    <property type="entry name" value="PARG_cat_C"/>
</dbReference>
<dbReference type="Proteomes" id="UP001148018">
    <property type="component" value="Unassembled WGS sequence"/>
</dbReference>
<evidence type="ECO:0000256" key="2">
    <source>
        <dbReference type="ARBA" id="ARBA00012255"/>
    </source>
</evidence>
<feature type="binding site" evidence="5">
    <location>
        <position position="267"/>
    </location>
    <ligand>
        <name>substrate</name>
    </ligand>
</feature>
<keyword evidence="3" id="KW-0378">Hydrolase</keyword>
<proteinExistence type="inferred from homology"/>
<gene>
    <name evidence="8" type="ORF">NHX12_022656</name>
</gene>
<accession>A0A9Q0ENM5</accession>
<dbReference type="GO" id="GO:0004649">
    <property type="term" value="F:poly(ADP-ribose) glycohydrolase activity"/>
    <property type="evidence" value="ECO:0007669"/>
    <property type="project" value="UniProtKB-EC"/>
</dbReference>
<name>A0A9Q0ENM5_9TELE</name>
<dbReference type="GO" id="GO:0009225">
    <property type="term" value="P:nucleotide-sugar metabolic process"/>
    <property type="evidence" value="ECO:0007669"/>
    <property type="project" value="TreeGrafter"/>
</dbReference>
<protein>
    <recommendedName>
        <fullName evidence="2">poly(ADP-ribose) glycohydrolase</fullName>
        <ecNumber evidence="2">3.2.1.143</ecNumber>
    </recommendedName>
</protein>
<dbReference type="GO" id="GO:0005975">
    <property type="term" value="P:carbohydrate metabolic process"/>
    <property type="evidence" value="ECO:0007669"/>
    <property type="project" value="InterPro"/>
</dbReference>
<dbReference type="Pfam" id="PF05028">
    <property type="entry name" value="PARG_cat_C"/>
    <property type="match status" value="1"/>
</dbReference>
<feature type="binding site" evidence="5">
    <location>
        <position position="308"/>
    </location>
    <ligand>
        <name>substrate</name>
    </ligand>
</feature>
<feature type="active site" evidence="4">
    <location>
        <position position="268"/>
    </location>
</feature>
<evidence type="ECO:0000256" key="4">
    <source>
        <dbReference type="PIRSR" id="PIRSR607724-1"/>
    </source>
</evidence>
<evidence type="ECO:0000256" key="3">
    <source>
        <dbReference type="ARBA" id="ARBA00022801"/>
    </source>
</evidence>
<evidence type="ECO:0000256" key="1">
    <source>
        <dbReference type="ARBA" id="ARBA00009545"/>
    </source>
</evidence>
<sequence length="488" mass="55318">TDLLREGEVPIPYPSNFKDAWDDMSVKMPCSEKNLFPMETDDGGGVQSRWDLIQTALSGEFKSSLDIRDAILRYNTAHAKKWDFTALNILCTEVLEHSEARHLFEVLLPGMVKLALSTSRFCTSHIPLLKAKVNYSLTLSQEQISCLLANAFFCTFPRRNSRKSEYSNYPDINFCRLFEGSSSRKIEKLKTLLCYFRRVTQTRPKGLVTFTRQCLSSPPNWESCNTQLTRLHITWEGTIEDDGYGMLQVDFANRFVGGGVTGQGLVQEEIRFLVNPELIASRLFTEALESNECLIITGTEQYSQYSGYSESYKWKQNHKDETPRDDWQRRCTEIVALDALKYRHFLEQFHPEKTTRELNKAYCGFFRNGANRQHLSAVATGNWGCGAFGGDTRLKGRSDGRGRPSSVPQPTAFLFNATERLFNRWNAVRRLYGLLNQYFGSVCKSCRASRPDLSLYGFIHERLSSGATGASSSAHAVAKDPPVSPARL</sequence>
<reference evidence="8" key="1">
    <citation type="submission" date="2022-07" db="EMBL/GenBank/DDBJ databases">
        <title>Chromosome-level genome of Muraenolepis orangiensis.</title>
        <authorList>
            <person name="Kim J."/>
        </authorList>
    </citation>
    <scope>NUCLEOTIDE SEQUENCE</scope>
    <source>
        <strain evidence="8">KU_S4_2022</strain>
        <tissue evidence="8">Muscle</tissue>
    </source>
</reference>
<dbReference type="Pfam" id="PF20811">
    <property type="entry name" value="PARG_cat_N"/>
    <property type="match status" value="1"/>
</dbReference>
<feature type="non-terminal residue" evidence="8">
    <location>
        <position position="1"/>
    </location>
</feature>
<organism evidence="8 9">
    <name type="scientific">Muraenolepis orangiensis</name>
    <name type="common">Patagonian moray cod</name>
    <dbReference type="NCBI Taxonomy" id="630683"/>
    <lineage>
        <taxon>Eukaryota</taxon>
        <taxon>Metazoa</taxon>
        <taxon>Chordata</taxon>
        <taxon>Craniata</taxon>
        <taxon>Vertebrata</taxon>
        <taxon>Euteleostomi</taxon>
        <taxon>Actinopterygii</taxon>
        <taxon>Neopterygii</taxon>
        <taxon>Teleostei</taxon>
        <taxon>Neoteleostei</taxon>
        <taxon>Acanthomorphata</taxon>
        <taxon>Zeiogadaria</taxon>
        <taxon>Gadariae</taxon>
        <taxon>Gadiformes</taxon>
        <taxon>Muraenolepidoidei</taxon>
        <taxon>Muraenolepididae</taxon>
        <taxon>Muraenolepis</taxon>
    </lineage>
</organism>